<keyword evidence="3" id="KW-1185">Reference proteome</keyword>
<dbReference type="STRING" id="1193182.BN11_2950001"/>
<evidence type="ECO:0000313" key="3">
    <source>
        <dbReference type="Proteomes" id="UP000035763"/>
    </source>
</evidence>
<name>W6JY17_9MICO</name>
<comment type="caution">
    <text evidence="2">The sequence shown here is derived from an EMBL/GenBank/DDBJ whole genome shotgun (WGS) entry which is preliminary data.</text>
</comment>
<feature type="region of interest" description="Disordered" evidence="1">
    <location>
        <begin position="1"/>
        <end position="33"/>
    </location>
</feature>
<dbReference type="EMBL" id="CAJA01000218">
    <property type="protein sequence ID" value="CCH73555.1"/>
    <property type="molecule type" value="Genomic_DNA"/>
</dbReference>
<protein>
    <submittedName>
        <fullName evidence="2">Uncharacterized protein</fullName>
    </submittedName>
</protein>
<evidence type="ECO:0000256" key="1">
    <source>
        <dbReference type="SAM" id="MobiDB-lite"/>
    </source>
</evidence>
<gene>
    <name evidence="2" type="ORF">BN11_2950001</name>
</gene>
<reference evidence="2 3" key="1">
    <citation type="journal article" date="2013" name="ISME J.">
        <title>A metabolic model for members of the genus Tetrasphaera involved in enhanced biological phosphorus removal.</title>
        <authorList>
            <person name="Kristiansen R."/>
            <person name="Nguyen H.T.T."/>
            <person name="Saunders A.M."/>
            <person name="Nielsen J.L."/>
            <person name="Wimmer R."/>
            <person name="Le V.Q."/>
            <person name="McIlroy S.J."/>
            <person name="Petrovski S."/>
            <person name="Seviour R.J."/>
            <person name="Calteau A."/>
            <person name="Nielsen K.L."/>
            <person name="Nielsen P.H."/>
        </authorList>
    </citation>
    <scope>NUCLEOTIDE SEQUENCE [LARGE SCALE GENOMIC DNA]</scope>
    <source>
        <strain evidence="2 3">Ben110</strain>
    </source>
</reference>
<evidence type="ECO:0000313" key="2">
    <source>
        <dbReference type="EMBL" id="CCH73555.1"/>
    </source>
</evidence>
<dbReference type="Proteomes" id="UP000035763">
    <property type="component" value="Unassembled WGS sequence"/>
</dbReference>
<dbReference type="AlphaFoldDB" id="W6JY17"/>
<accession>W6JY17</accession>
<organism evidence="2 3">
    <name type="scientific">Nostocoides australiense Ben110</name>
    <dbReference type="NCBI Taxonomy" id="1193182"/>
    <lineage>
        <taxon>Bacteria</taxon>
        <taxon>Bacillati</taxon>
        <taxon>Actinomycetota</taxon>
        <taxon>Actinomycetes</taxon>
        <taxon>Micrococcales</taxon>
        <taxon>Intrasporangiaceae</taxon>
        <taxon>Nostocoides</taxon>
    </lineage>
</organism>
<proteinExistence type="predicted"/>
<feature type="compositionally biased region" description="Basic and acidic residues" evidence="1">
    <location>
        <begin position="1"/>
        <end position="14"/>
    </location>
</feature>
<sequence>MLAGRDAEPARGAERAAYGPPGRADSADPPPDV</sequence>